<feature type="compositionally biased region" description="Basic residues" evidence="7">
    <location>
        <begin position="692"/>
        <end position="701"/>
    </location>
</feature>
<feature type="compositionally biased region" description="Low complexity" evidence="7">
    <location>
        <begin position="1325"/>
        <end position="1361"/>
    </location>
</feature>
<dbReference type="Pfam" id="PF00097">
    <property type="entry name" value="zf-C3HC4"/>
    <property type="match status" value="1"/>
</dbReference>
<dbReference type="InterPro" id="IPR001841">
    <property type="entry name" value="Znf_RING"/>
</dbReference>
<evidence type="ECO:0000313" key="11">
    <source>
        <dbReference type="Proteomes" id="UP001151699"/>
    </source>
</evidence>
<keyword evidence="2" id="KW-0479">Metal-binding</keyword>
<evidence type="ECO:0000256" key="4">
    <source>
        <dbReference type="ARBA" id="ARBA00022833"/>
    </source>
</evidence>
<feature type="region of interest" description="Disordered" evidence="7">
    <location>
        <begin position="875"/>
        <end position="917"/>
    </location>
</feature>
<dbReference type="InterPro" id="IPR017907">
    <property type="entry name" value="Znf_RING_CS"/>
</dbReference>
<feature type="domain" description="RING-type" evidence="9">
    <location>
        <begin position="85"/>
        <end position="126"/>
    </location>
</feature>
<dbReference type="PANTHER" id="PTHR10825">
    <property type="entry name" value="RING FINGER DOMAIN-CONTAINING, POLYCOMB GROUP COMPONENT"/>
    <property type="match status" value="1"/>
</dbReference>
<dbReference type="GO" id="GO:0008270">
    <property type="term" value="F:zinc ion binding"/>
    <property type="evidence" value="ECO:0007669"/>
    <property type="project" value="UniProtKB-KW"/>
</dbReference>
<evidence type="ECO:0000256" key="5">
    <source>
        <dbReference type="ARBA" id="ARBA00023242"/>
    </source>
</evidence>
<feature type="compositionally biased region" description="Polar residues" evidence="7">
    <location>
        <begin position="1169"/>
        <end position="1186"/>
    </location>
</feature>
<feature type="region of interest" description="Disordered" evidence="7">
    <location>
        <begin position="1266"/>
        <end position="1376"/>
    </location>
</feature>
<accession>A0A9Q0N5X0</accession>
<feature type="compositionally biased region" description="Low complexity" evidence="7">
    <location>
        <begin position="395"/>
        <end position="408"/>
    </location>
</feature>
<feature type="compositionally biased region" description="Low complexity" evidence="7">
    <location>
        <begin position="354"/>
        <end position="373"/>
    </location>
</feature>
<evidence type="ECO:0000313" key="10">
    <source>
        <dbReference type="EMBL" id="KAJ6643772.1"/>
    </source>
</evidence>
<dbReference type="GO" id="GO:0000122">
    <property type="term" value="P:negative regulation of transcription by RNA polymerase II"/>
    <property type="evidence" value="ECO:0007669"/>
    <property type="project" value="TreeGrafter"/>
</dbReference>
<feature type="transmembrane region" description="Helical" evidence="8">
    <location>
        <begin position="1459"/>
        <end position="1477"/>
    </location>
</feature>
<dbReference type="OrthoDB" id="1305878at2759"/>
<reference evidence="10" key="1">
    <citation type="submission" date="2022-07" db="EMBL/GenBank/DDBJ databases">
        <authorList>
            <person name="Trinca V."/>
            <person name="Uliana J.V.C."/>
            <person name="Torres T.T."/>
            <person name="Ward R.J."/>
            <person name="Monesi N."/>
        </authorList>
    </citation>
    <scope>NUCLEOTIDE SEQUENCE</scope>
    <source>
        <strain evidence="10">HSMRA1968</strain>
        <tissue evidence="10">Whole embryos</tissue>
    </source>
</reference>
<comment type="subcellular location">
    <subcellularLocation>
        <location evidence="1">Nucleus</location>
    </subcellularLocation>
</comment>
<dbReference type="FunFam" id="3.30.40.10:FF:000033">
    <property type="entry name" value="Polycomb group RING finger protein 3"/>
    <property type="match status" value="1"/>
</dbReference>
<feature type="region of interest" description="Disordered" evidence="7">
    <location>
        <begin position="192"/>
        <end position="213"/>
    </location>
</feature>
<evidence type="ECO:0000256" key="8">
    <source>
        <dbReference type="SAM" id="Phobius"/>
    </source>
</evidence>
<name>A0A9Q0N5X0_9DIPT</name>
<feature type="compositionally biased region" description="Basic and acidic residues" evidence="7">
    <location>
        <begin position="1155"/>
        <end position="1168"/>
    </location>
</feature>
<feature type="region of interest" description="Disordered" evidence="7">
    <location>
        <begin position="1091"/>
        <end position="1191"/>
    </location>
</feature>
<keyword evidence="8" id="KW-1133">Transmembrane helix</keyword>
<evidence type="ECO:0000259" key="9">
    <source>
        <dbReference type="PROSITE" id="PS50089"/>
    </source>
</evidence>
<dbReference type="InterPro" id="IPR018957">
    <property type="entry name" value="Znf_C3HC4_RING-type"/>
</dbReference>
<dbReference type="InterPro" id="IPR032443">
    <property type="entry name" value="RAWUL"/>
</dbReference>
<feature type="compositionally biased region" description="Basic and acidic residues" evidence="7">
    <location>
        <begin position="702"/>
        <end position="725"/>
    </location>
</feature>
<feature type="region of interest" description="Disordered" evidence="7">
    <location>
        <begin position="1018"/>
        <end position="1052"/>
    </location>
</feature>
<feature type="compositionally biased region" description="Low complexity" evidence="7">
    <location>
        <begin position="1289"/>
        <end position="1306"/>
    </location>
</feature>
<evidence type="ECO:0000256" key="7">
    <source>
        <dbReference type="SAM" id="MobiDB-lite"/>
    </source>
</evidence>
<protein>
    <submittedName>
        <fullName evidence="10">Protein suppressor 2 of zeste</fullName>
    </submittedName>
</protein>
<feature type="region of interest" description="Disordered" evidence="7">
    <location>
        <begin position="672"/>
        <end position="769"/>
    </location>
</feature>
<keyword evidence="3 6" id="KW-0863">Zinc-finger</keyword>
<feature type="compositionally biased region" description="Polar residues" evidence="7">
    <location>
        <begin position="1018"/>
        <end position="1037"/>
    </location>
</feature>
<dbReference type="PROSITE" id="PS00518">
    <property type="entry name" value="ZF_RING_1"/>
    <property type="match status" value="1"/>
</dbReference>
<feature type="non-terminal residue" evidence="10">
    <location>
        <position position="1"/>
    </location>
</feature>
<feature type="compositionally biased region" description="Polar residues" evidence="7">
    <location>
        <begin position="374"/>
        <end position="386"/>
    </location>
</feature>
<dbReference type="InterPro" id="IPR013083">
    <property type="entry name" value="Znf_RING/FYVE/PHD"/>
</dbReference>
<comment type="caution">
    <text evidence="10">The sequence shown here is derived from an EMBL/GenBank/DDBJ whole genome shotgun (WGS) entry which is preliminary data.</text>
</comment>
<feature type="compositionally biased region" description="Polar residues" evidence="7">
    <location>
        <begin position="1267"/>
        <end position="1282"/>
    </location>
</feature>
<keyword evidence="8" id="KW-0812">Transmembrane</keyword>
<dbReference type="GO" id="GO:0035102">
    <property type="term" value="C:PRC1 complex"/>
    <property type="evidence" value="ECO:0007669"/>
    <property type="project" value="TreeGrafter"/>
</dbReference>
<feature type="region of interest" description="Disordered" evidence="7">
    <location>
        <begin position="346"/>
        <end position="435"/>
    </location>
</feature>
<sequence>MALFRGGVTSVSQQIICRSRAKGFGLLDTRIKNGLIQYNDGMKSGNFLVNYKAAMSEFVVPKGKAPRSASLRRLKISSLTDVLTCPLCHGYFIDPTTINNCFHSFCRTCIVKHLEKYPYSNCPSCRSNKPVNLSHLRSDTQLKSIVYKLVPGLYQSERKRLQQFNDEHKVVLSDHRPKAASHLNSQLINSKFHTPQQEPLDSTAENNSRRSDECNDITYSGDVKIDDVDFFSADEPISLSLEYHPEALKGHVLQSSPSIRFLQCPAAVTIRHLQRLISSKYNLNIDLPNVDIQIIYEDEVLPVGFNLMDVAYCYQWKRLQPMKFYYQILVTPAILAGPSNTAHVASSNLSDEVTTTTTTTSSQPSKPSSEISPASDTQKEPSSQTKTDSKNVRYTTSSNSNATAISSSSDRKTVQIENKSNTPSPKDQKVSKTSSWNFKSLRSNDIKYNDFVEVKNDNLKSNRSGTVTASDLLKQQKTKPNNIKDNSTKIIAETVTSSNSNNHCNNDDVFSSIKKQQQQPQQQDDDARKNEHFKININKKVKEASGKQYAQKNDIKSPNIVVSIPQSRRASMSDDDFENLSLATLKTANKKMKSTNLKQSVSVDETMLSRRNDDKPDIPKLKIELSSLKAKFSLNKSKSVSGEVRRSIDLERETIYPTQVDLTEYAKNIGLKPISRGDNEKKSESSYESGSSHKKRKKSGKHSKESGSKKRKFHAEISSHEEGKLKVKITGNKPSKHERKSSSTSSSEDNNTTPRNGTPDIVEEKLSTEKDKLSELRKVRHKPTLKIVTNPEIIDLDKIDNEVKAQPVHPLTPAITTSPYSSFTFAKPNVTLSDSRPKAAPVKTYLSGVKFPQKTIPAPIRSIANPRVFSPPHVPNYPNFVMPQPKNKNGSSGPFPVNRPNNSPMKRSHSTDSPHLPKQLKLEPISRKMSIPDLIQATPIRIPPKSTDTTTTKPSESYYNSAMSSTYTHEITTKKPTPILLPPSSISVTKMSDTPKPIESTNLNNRPALEIVRISPTAPTVDQQHNQQITDQKNQTKSVSPKATRPPPPTIPLVKIRNANMQQNNIAMQRKMVSNMNLVSSLKAKPIVGEKKEKVEAVGRSQESAAPLDLSGRTDNVSVGERRVPPLSQSTSVSKQIPKVGVDSPKSVDNVSSSQDDKIQTSGEKNDVKTNVSSNIPQNTSPNANGGDNKDNKVQVKAIETTKANSTLSTAQLITSLRQMSSMPKLNEINKMRSTTMRQQNASVRNIPNPSALAFRNQVMIPKTVEKQPTSSTLTPTASINNPILAMNSTSTTTTSSSVSRTPNSTQVTSSTCATIQVKPNTLPTTSNATSTSSNTVVSVKPTTPTATSTTKISTPNTQTKQITTSKPANLSSSSNNDANNAKLIAAKKNLQIEKVVASLRAAASENSSTNSKISTVGKRDAYCDDEIEFIYFLFNCWLAEIYSVVYNWTKKNNEKNMLIGPVIILFLYLLHSFFLHNKFTIIRILL</sequence>
<organism evidence="10 11">
    <name type="scientific">Pseudolycoriella hygida</name>
    <dbReference type="NCBI Taxonomy" id="35572"/>
    <lineage>
        <taxon>Eukaryota</taxon>
        <taxon>Metazoa</taxon>
        <taxon>Ecdysozoa</taxon>
        <taxon>Arthropoda</taxon>
        <taxon>Hexapoda</taxon>
        <taxon>Insecta</taxon>
        <taxon>Pterygota</taxon>
        <taxon>Neoptera</taxon>
        <taxon>Endopterygota</taxon>
        <taxon>Diptera</taxon>
        <taxon>Nematocera</taxon>
        <taxon>Sciaroidea</taxon>
        <taxon>Sciaridae</taxon>
        <taxon>Pseudolycoriella</taxon>
    </lineage>
</organism>
<dbReference type="Pfam" id="PF16207">
    <property type="entry name" value="RAWUL"/>
    <property type="match status" value="1"/>
</dbReference>
<dbReference type="Gene3D" id="3.10.20.90">
    <property type="entry name" value="Phosphatidylinositol 3-kinase Catalytic Subunit, Chain A, domain 1"/>
    <property type="match status" value="1"/>
</dbReference>
<dbReference type="Proteomes" id="UP001151699">
    <property type="component" value="Chromosome B"/>
</dbReference>
<keyword evidence="5" id="KW-0539">Nucleus</keyword>
<gene>
    <name evidence="10" type="primary">Su(z)2</name>
    <name evidence="10" type="ORF">Bhyg_08737</name>
</gene>
<feature type="compositionally biased region" description="Polar residues" evidence="7">
    <location>
        <begin position="192"/>
        <end position="206"/>
    </location>
</feature>
<keyword evidence="8" id="KW-0472">Membrane</keyword>
<dbReference type="SUPFAM" id="SSF57850">
    <property type="entry name" value="RING/U-box"/>
    <property type="match status" value="1"/>
</dbReference>
<feature type="compositionally biased region" description="Basic and acidic residues" evidence="7">
    <location>
        <begin position="675"/>
        <end position="685"/>
    </location>
</feature>
<evidence type="ECO:0000256" key="1">
    <source>
        <dbReference type="ARBA" id="ARBA00004123"/>
    </source>
</evidence>
<feature type="region of interest" description="Disordered" evidence="7">
    <location>
        <begin position="496"/>
        <end position="529"/>
    </location>
</feature>
<evidence type="ECO:0000256" key="6">
    <source>
        <dbReference type="PROSITE-ProRule" id="PRU00175"/>
    </source>
</evidence>
<feature type="compositionally biased region" description="Polar residues" evidence="7">
    <location>
        <begin position="1307"/>
        <end position="1324"/>
    </location>
</feature>
<dbReference type="GO" id="GO:1990841">
    <property type="term" value="F:promoter-specific chromatin binding"/>
    <property type="evidence" value="ECO:0007669"/>
    <property type="project" value="TreeGrafter"/>
</dbReference>
<dbReference type="CDD" id="cd17082">
    <property type="entry name" value="RAWUL_PCGF2_like"/>
    <property type="match status" value="1"/>
</dbReference>
<dbReference type="SMART" id="SM00184">
    <property type="entry name" value="RING"/>
    <property type="match status" value="1"/>
</dbReference>
<feature type="transmembrane region" description="Helical" evidence="8">
    <location>
        <begin position="1430"/>
        <end position="1447"/>
    </location>
</feature>
<proteinExistence type="predicted"/>
<keyword evidence="11" id="KW-1185">Reference proteome</keyword>
<dbReference type="PROSITE" id="PS50089">
    <property type="entry name" value="ZF_RING_2"/>
    <property type="match status" value="1"/>
</dbReference>
<dbReference type="EMBL" id="WJQU01000002">
    <property type="protein sequence ID" value="KAJ6643772.1"/>
    <property type="molecule type" value="Genomic_DNA"/>
</dbReference>
<evidence type="ECO:0000256" key="3">
    <source>
        <dbReference type="ARBA" id="ARBA00022771"/>
    </source>
</evidence>
<feature type="compositionally biased region" description="Polar residues" evidence="7">
    <location>
        <begin position="415"/>
        <end position="435"/>
    </location>
</feature>
<dbReference type="Gene3D" id="3.30.40.10">
    <property type="entry name" value="Zinc/RING finger domain, C3HC4 (zinc finger)"/>
    <property type="match status" value="1"/>
</dbReference>
<evidence type="ECO:0000256" key="2">
    <source>
        <dbReference type="ARBA" id="ARBA00022723"/>
    </source>
</evidence>
<keyword evidence="4" id="KW-0862">Zinc</keyword>
<dbReference type="PANTHER" id="PTHR10825:SF29">
    <property type="entry name" value="POLYCOMB GROUP RING FINGER PROTEIN 1"/>
    <property type="match status" value="1"/>
</dbReference>